<organism evidence="2 3">
    <name type="scientific">Puccinia graminis f. sp. tritici</name>
    <dbReference type="NCBI Taxonomy" id="56615"/>
    <lineage>
        <taxon>Eukaryota</taxon>
        <taxon>Fungi</taxon>
        <taxon>Dikarya</taxon>
        <taxon>Basidiomycota</taxon>
        <taxon>Pucciniomycotina</taxon>
        <taxon>Pucciniomycetes</taxon>
        <taxon>Pucciniales</taxon>
        <taxon>Pucciniaceae</taxon>
        <taxon>Puccinia</taxon>
    </lineage>
</organism>
<comment type="caution">
    <text evidence="2">The sequence shown here is derived from an EMBL/GenBank/DDBJ whole genome shotgun (WGS) entry which is preliminary data.</text>
</comment>
<accession>A0A5B0QJA8</accession>
<gene>
    <name evidence="2" type="ORF">PGT21_022681</name>
</gene>
<sequence>MASQPFKKSESARKNRALGLTQKSPRLLAPTNKSSSGRPFLKCRSESIWALPPASTPSHWNGTLTTPV</sequence>
<reference evidence="2 3" key="1">
    <citation type="submission" date="2019-05" db="EMBL/GenBank/DDBJ databases">
        <title>Emergence of the Ug99 lineage of the wheat stem rust pathogen through somatic hybridization.</title>
        <authorList>
            <person name="Li F."/>
            <person name="Upadhyaya N.M."/>
            <person name="Sperschneider J."/>
            <person name="Matny O."/>
            <person name="Nguyen-Phuc H."/>
            <person name="Mago R."/>
            <person name="Raley C."/>
            <person name="Miller M.E."/>
            <person name="Silverstein K.A.T."/>
            <person name="Henningsen E."/>
            <person name="Hirsch C.D."/>
            <person name="Visser B."/>
            <person name="Pretorius Z.A."/>
            <person name="Steffenson B.J."/>
            <person name="Schwessinger B."/>
            <person name="Dodds P.N."/>
            <person name="Figueroa M."/>
        </authorList>
    </citation>
    <scope>NUCLEOTIDE SEQUENCE [LARGE SCALE GENOMIC DNA]</scope>
    <source>
        <strain evidence="2">21-0</strain>
    </source>
</reference>
<protein>
    <submittedName>
        <fullName evidence="2">Uncharacterized protein</fullName>
    </submittedName>
</protein>
<evidence type="ECO:0000256" key="1">
    <source>
        <dbReference type="SAM" id="MobiDB-lite"/>
    </source>
</evidence>
<dbReference type="Proteomes" id="UP000324748">
    <property type="component" value="Unassembled WGS sequence"/>
</dbReference>
<dbReference type="EMBL" id="VSWC01000015">
    <property type="protein sequence ID" value="KAA1113143.1"/>
    <property type="molecule type" value="Genomic_DNA"/>
</dbReference>
<dbReference type="AlphaFoldDB" id="A0A5B0QJA8"/>
<keyword evidence="3" id="KW-1185">Reference proteome</keyword>
<evidence type="ECO:0000313" key="3">
    <source>
        <dbReference type="Proteomes" id="UP000324748"/>
    </source>
</evidence>
<evidence type="ECO:0000313" key="2">
    <source>
        <dbReference type="EMBL" id="KAA1113143.1"/>
    </source>
</evidence>
<proteinExistence type="predicted"/>
<name>A0A5B0QJA8_PUCGR</name>
<feature type="region of interest" description="Disordered" evidence="1">
    <location>
        <begin position="1"/>
        <end position="39"/>
    </location>
</feature>